<evidence type="ECO:0000313" key="2">
    <source>
        <dbReference type="Proteomes" id="UP001139474"/>
    </source>
</evidence>
<accession>A0A9X2G513</accession>
<organism evidence="1 2">
    <name type="scientific">Idiomarina rhizosphaerae</name>
    <dbReference type="NCBI Taxonomy" id="2961572"/>
    <lineage>
        <taxon>Bacteria</taxon>
        <taxon>Pseudomonadati</taxon>
        <taxon>Pseudomonadota</taxon>
        <taxon>Gammaproteobacteria</taxon>
        <taxon>Alteromonadales</taxon>
        <taxon>Idiomarinaceae</taxon>
        <taxon>Idiomarina</taxon>
    </lineage>
</organism>
<dbReference type="AlphaFoldDB" id="A0A9X2G513"/>
<reference evidence="1" key="1">
    <citation type="submission" date="2022-06" db="EMBL/GenBank/DDBJ databases">
        <title>Idiomarina rhizosphaerae M1R2S28.</title>
        <authorList>
            <person name="Sun J.-Q."/>
            <person name="Li L.-F."/>
        </authorList>
    </citation>
    <scope>NUCLEOTIDE SEQUENCE</scope>
    <source>
        <strain evidence="1">M1R2S28</strain>
    </source>
</reference>
<dbReference type="Proteomes" id="UP001139474">
    <property type="component" value="Unassembled WGS sequence"/>
</dbReference>
<name>A0A9X2G513_9GAMM</name>
<evidence type="ECO:0000313" key="1">
    <source>
        <dbReference type="EMBL" id="MCP1340553.1"/>
    </source>
</evidence>
<comment type="caution">
    <text evidence="1">The sequence shown here is derived from an EMBL/GenBank/DDBJ whole genome shotgun (WGS) entry which is preliminary data.</text>
</comment>
<gene>
    <name evidence="1" type="ORF">NJR55_13285</name>
</gene>
<protein>
    <submittedName>
        <fullName evidence="1">Uncharacterized protein</fullName>
    </submittedName>
</protein>
<proteinExistence type="predicted"/>
<sequence length="293" mass="33606">MFFGEIESFLSLVERVIKPFRRNNSADNPATELLSTRLIAVYEAHGVHRNQVPKVIGQGLTLHDVSTDDRLLEKLNDEILTFTCQLFGINRDWLDDASKEIYPAYNFYKDPKRFEEFLSTLLETSGSENLDGILLTVDKVDRGTESVLILQETIGSINDKQYYRYYLCSGWVFSYWKSKGYLTAIVAMCWKNNVCVRGLYVNKSTVDKYVHGNFLLDFGSNGIHELKGLHWYAEDLALVPETYLKNIDPEENNHGLNAALSLWFELFKQGYLETGLPEANPESEFNEALKKLT</sequence>
<dbReference type="EMBL" id="JAMZDE010000008">
    <property type="protein sequence ID" value="MCP1340553.1"/>
    <property type="molecule type" value="Genomic_DNA"/>
</dbReference>
<dbReference type="RefSeq" id="WP_253620370.1">
    <property type="nucleotide sequence ID" value="NZ_JAMZDE010000008.1"/>
</dbReference>
<keyword evidence="2" id="KW-1185">Reference proteome</keyword>